<dbReference type="RefSeq" id="XP_001712774.1">
    <property type="nucleotide sequence ID" value="XM_001712722.1"/>
</dbReference>
<dbReference type="GO" id="GO:0006515">
    <property type="term" value="P:protein quality control for misfolded or incompletely synthesized proteins"/>
    <property type="evidence" value="ECO:0007669"/>
    <property type="project" value="TreeGrafter"/>
</dbReference>
<keyword evidence="3" id="KW-0542">Nucleomorph</keyword>
<dbReference type="GeneID" id="5788381"/>
<comment type="similarity">
    <text evidence="1 2">Belongs to the peptidase S14 family.</text>
</comment>
<keyword evidence="3" id="KW-0645">Protease</keyword>
<dbReference type="GO" id="GO:0009368">
    <property type="term" value="C:endopeptidase Clp complex"/>
    <property type="evidence" value="ECO:0007669"/>
    <property type="project" value="TreeGrafter"/>
</dbReference>
<dbReference type="InterPro" id="IPR001907">
    <property type="entry name" value="ClpP"/>
</dbReference>
<dbReference type="InterPro" id="IPR029045">
    <property type="entry name" value="ClpP/crotonase-like_dom_sf"/>
</dbReference>
<dbReference type="GO" id="GO:0004176">
    <property type="term" value="F:ATP-dependent peptidase activity"/>
    <property type="evidence" value="ECO:0007669"/>
    <property type="project" value="InterPro"/>
</dbReference>
<dbReference type="PANTHER" id="PTHR10381:SF11">
    <property type="entry name" value="ATP-DEPENDENT CLP PROTEASE PROTEOLYTIC SUBUNIT, MITOCHONDRIAL"/>
    <property type="match status" value="1"/>
</dbReference>
<dbReference type="SUPFAM" id="SSF52096">
    <property type="entry name" value="ClpP/crotonase"/>
    <property type="match status" value="1"/>
</dbReference>
<dbReference type="GO" id="GO:0004252">
    <property type="term" value="F:serine-type endopeptidase activity"/>
    <property type="evidence" value="ECO:0007669"/>
    <property type="project" value="InterPro"/>
</dbReference>
<dbReference type="EMBL" id="DQ158856">
    <property type="protein sequence ID" value="ABA27162.1"/>
    <property type="molecule type" value="Genomic_DNA"/>
</dbReference>
<dbReference type="GO" id="GO:0051117">
    <property type="term" value="F:ATPase binding"/>
    <property type="evidence" value="ECO:0007669"/>
    <property type="project" value="TreeGrafter"/>
</dbReference>
<keyword evidence="3" id="KW-0378">Hydrolase</keyword>
<dbReference type="Gene3D" id="3.90.226.10">
    <property type="entry name" value="2-enoyl-CoA Hydratase, Chain A, domain 1"/>
    <property type="match status" value="1"/>
</dbReference>
<dbReference type="Proteomes" id="UP000243425">
    <property type="component" value="Nucleomorph 1"/>
</dbReference>
<gene>
    <name evidence="3" type="primary">clpP-1</name>
</gene>
<dbReference type="Pfam" id="PF00574">
    <property type="entry name" value="CLP_protease"/>
    <property type="match status" value="1"/>
</dbReference>
<organism evidence="3 4">
    <name type="scientific">Bigelowiella natans</name>
    <name type="common">Pedinomonas minutissima</name>
    <name type="synonym">Chlorarachnion sp. (strain CCMP621)</name>
    <dbReference type="NCBI Taxonomy" id="227086"/>
    <lineage>
        <taxon>Eukaryota</taxon>
        <taxon>Sar</taxon>
        <taxon>Rhizaria</taxon>
        <taxon>Cercozoa</taxon>
        <taxon>Chlorarachniophyceae</taxon>
        <taxon>Bigelowiella</taxon>
    </lineage>
</organism>
<geneLocation type="nucleomorph" evidence="3"/>
<sequence length="237" mass="27304">MLSTKTISRSQKNISIIKKPLIFRNISINNDKKFYNLVKRKTSVLYSPSVANAPDVPSFLFENSIIFIGMPLTEITIELLFCQLLWQNNKKSKKYINFIINSYGSHSSYTDINNIFGSYLTLIDLIEFNSYQTNSIVIGKSFGTALFLFLTSSTNKRIALENSSFSFETPFLYSSTRSLSNLSNSIIEFNTFINYMKEKFNYSLHYNNSLLQSKRYFNSKEALEIGIIDEIFTSKNN</sequence>
<dbReference type="InterPro" id="IPR023562">
    <property type="entry name" value="ClpP/TepA"/>
</dbReference>
<evidence type="ECO:0000256" key="2">
    <source>
        <dbReference type="RuleBase" id="RU003567"/>
    </source>
</evidence>
<dbReference type="PRINTS" id="PR00127">
    <property type="entry name" value="CLPPROTEASEP"/>
</dbReference>
<accession>Q3LWK4</accession>
<dbReference type="AlphaFoldDB" id="Q3LWK4"/>
<evidence type="ECO:0000256" key="1">
    <source>
        <dbReference type="ARBA" id="ARBA00007039"/>
    </source>
</evidence>
<dbReference type="CDD" id="cd07017">
    <property type="entry name" value="S14_ClpP_2"/>
    <property type="match status" value="1"/>
</dbReference>
<protein>
    <recommendedName>
        <fullName evidence="2">ATP-dependent Clp protease proteolytic subunit</fullName>
    </recommendedName>
</protein>
<name>Q3LWK4_BIGNA</name>
<reference evidence="3 4" key="1">
    <citation type="journal article" date="2006" name="Proc. Natl. Acad. Sci. U.S.A.">
        <title>Complete nucleotide sequence of the chlorarachniophyte nucleomorph: nature's smallest nucleus.</title>
        <authorList>
            <person name="Gilson P.R."/>
            <person name="Su V."/>
            <person name="Slamovits C.H."/>
            <person name="Reith M.E."/>
            <person name="Keeling P.J."/>
            <person name="McFadden G.I."/>
        </authorList>
    </citation>
    <scope>NUCLEOTIDE SEQUENCE [LARGE SCALE GENOMIC DNA]</scope>
    <source>
        <strain evidence="4">CCMP621</strain>
    </source>
</reference>
<evidence type="ECO:0000313" key="4">
    <source>
        <dbReference type="Proteomes" id="UP000243425"/>
    </source>
</evidence>
<proteinExistence type="inferred from homology"/>
<dbReference type="PANTHER" id="PTHR10381">
    <property type="entry name" value="ATP-DEPENDENT CLP PROTEASE PROTEOLYTIC SUBUNIT"/>
    <property type="match status" value="1"/>
</dbReference>
<evidence type="ECO:0000313" key="3">
    <source>
        <dbReference type="EMBL" id="ABA27162.1"/>
    </source>
</evidence>